<feature type="domain" description="SHSP" evidence="4">
    <location>
        <begin position="24"/>
        <end position="138"/>
    </location>
</feature>
<dbReference type="InterPro" id="IPR031107">
    <property type="entry name" value="Small_HSP"/>
</dbReference>
<dbReference type="Proteomes" id="UP001226577">
    <property type="component" value="Unassembled WGS sequence"/>
</dbReference>
<dbReference type="PANTHER" id="PTHR11527">
    <property type="entry name" value="HEAT-SHOCK PROTEIN 20 FAMILY MEMBER"/>
    <property type="match status" value="1"/>
</dbReference>
<dbReference type="InterPro" id="IPR002068">
    <property type="entry name" value="A-crystallin/Hsp20_dom"/>
</dbReference>
<feature type="region of interest" description="Disordered" evidence="3">
    <location>
        <begin position="119"/>
        <end position="140"/>
    </location>
</feature>
<evidence type="ECO:0000313" key="6">
    <source>
        <dbReference type="Proteomes" id="UP001226577"/>
    </source>
</evidence>
<sequence>MTDLMRWFDTRRSPIDVIERLFEGDMGSSAIKVEEMVDGNTLVVRAELPGIDPEKDVDVTVTDGVLSIKAERQEKKEQKDKDSYRSEFRYGSFMRRIPLPGGVQQGDITASYKDGLLEVRAPMPDQGQPSGGSKIPITRG</sequence>
<dbReference type="CDD" id="cd06464">
    <property type="entry name" value="ACD_sHsps-like"/>
    <property type="match status" value="1"/>
</dbReference>
<evidence type="ECO:0000256" key="2">
    <source>
        <dbReference type="RuleBase" id="RU003616"/>
    </source>
</evidence>
<dbReference type="RefSeq" id="WP_307306205.1">
    <property type="nucleotide sequence ID" value="NZ_JAUSRE010000006.1"/>
</dbReference>
<dbReference type="SUPFAM" id="SSF49764">
    <property type="entry name" value="HSP20-like chaperones"/>
    <property type="match status" value="1"/>
</dbReference>
<keyword evidence="6" id="KW-1185">Reference proteome</keyword>
<evidence type="ECO:0000313" key="5">
    <source>
        <dbReference type="EMBL" id="MDP9887943.1"/>
    </source>
</evidence>
<accession>A0ABT9RRT3</accession>
<dbReference type="Gene3D" id="2.60.40.790">
    <property type="match status" value="1"/>
</dbReference>
<proteinExistence type="inferred from homology"/>
<dbReference type="EMBL" id="JAUSRE010000006">
    <property type="protein sequence ID" value="MDP9887943.1"/>
    <property type="molecule type" value="Genomic_DNA"/>
</dbReference>
<evidence type="ECO:0000256" key="1">
    <source>
        <dbReference type="PROSITE-ProRule" id="PRU00285"/>
    </source>
</evidence>
<reference evidence="5 6" key="1">
    <citation type="submission" date="2023-07" db="EMBL/GenBank/DDBJ databases">
        <title>Sorghum-associated microbial communities from plants grown in Nebraska, USA.</title>
        <authorList>
            <person name="Schachtman D."/>
        </authorList>
    </citation>
    <scope>NUCLEOTIDE SEQUENCE [LARGE SCALE GENOMIC DNA]</scope>
    <source>
        <strain evidence="5 6">CC222</strain>
    </source>
</reference>
<comment type="similarity">
    <text evidence="1 2">Belongs to the small heat shock protein (HSP20) family.</text>
</comment>
<gene>
    <name evidence="5" type="ORF">J2X98_001522</name>
</gene>
<protein>
    <submittedName>
        <fullName evidence="5">HSP20 family protein</fullName>
    </submittedName>
</protein>
<dbReference type="PROSITE" id="PS01031">
    <property type="entry name" value="SHSP"/>
    <property type="match status" value="1"/>
</dbReference>
<dbReference type="Pfam" id="PF00011">
    <property type="entry name" value="HSP20"/>
    <property type="match status" value="1"/>
</dbReference>
<organism evidence="5 6">
    <name type="scientific">Pseudarthrobacter enclensis</name>
    <dbReference type="NCBI Taxonomy" id="993070"/>
    <lineage>
        <taxon>Bacteria</taxon>
        <taxon>Bacillati</taxon>
        <taxon>Actinomycetota</taxon>
        <taxon>Actinomycetes</taxon>
        <taxon>Micrococcales</taxon>
        <taxon>Micrococcaceae</taxon>
        <taxon>Pseudarthrobacter</taxon>
    </lineage>
</organism>
<comment type="caution">
    <text evidence="5">The sequence shown here is derived from an EMBL/GenBank/DDBJ whole genome shotgun (WGS) entry which is preliminary data.</text>
</comment>
<name>A0ABT9RRT3_9MICC</name>
<dbReference type="InterPro" id="IPR008978">
    <property type="entry name" value="HSP20-like_chaperone"/>
</dbReference>
<evidence type="ECO:0000256" key="3">
    <source>
        <dbReference type="SAM" id="MobiDB-lite"/>
    </source>
</evidence>
<evidence type="ECO:0000259" key="4">
    <source>
        <dbReference type="PROSITE" id="PS01031"/>
    </source>
</evidence>